<dbReference type="STRING" id="4615.A0A199VTD9"/>
<evidence type="ECO:0000313" key="1">
    <source>
        <dbReference type="EMBL" id="OAY80263.1"/>
    </source>
</evidence>
<dbReference type="PANTHER" id="PTHR36762">
    <property type="entry name" value="LIGHT-REGULATED PROTEIN 1, CHLOROPLASTIC"/>
    <property type="match status" value="1"/>
</dbReference>
<reference evidence="1 2" key="1">
    <citation type="journal article" date="2016" name="DNA Res.">
        <title>The draft genome of MD-2 pineapple using hybrid error correction of long reads.</title>
        <authorList>
            <person name="Redwan R.M."/>
            <person name="Saidin A."/>
            <person name="Kumar S.V."/>
        </authorList>
    </citation>
    <scope>NUCLEOTIDE SEQUENCE [LARGE SCALE GENOMIC DNA]</scope>
    <source>
        <strain evidence="2">cv. MD2</strain>
        <tissue evidence="1">Leaf</tissue>
    </source>
</reference>
<accession>A0A199VTD9</accession>
<gene>
    <name evidence="1" type="ORF">ACMD2_19591</name>
</gene>
<dbReference type="Proteomes" id="UP000092600">
    <property type="component" value="Unassembled WGS sequence"/>
</dbReference>
<dbReference type="AlphaFoldDB" id="A0A199VTD9"/>
<dbReference type="EMBL" id="LSRQ01000913">
    <property type="protein sequence ID" value="OAY80263.1"/>
    <property type="molecule type" value="Genomic_DNA"/>
</dbReference>
<dbReference type="GO" id="GO:0009507">
    <property type="term" value="C:chloroplast"/>
    <property type="evidence" value="ECO:0007669"/>
    <property type="project" value="InterPro"/>
</dbReference>
<protein>
    <submittedName>
        <fullName evidence="1">Light-regulated protein</fullName>
    </submittedName>
</protein>
<dbReference type="InterPro" id="IPR009856">
    <property type="entry name" value="Lir1"/>
</dbReference>
<proteinExistence type="predicted"/>
<sequence length="87" mass="9553">MHLSVFPAEACETLGGDACSAEMFPEVKPATTTASIDSDRVGSEQVDREYFEYNEPKTVFPGEACDDLGGEFCEPEYQKGVHKETNI</sequence>
<dbReference type="PANTHER" id="PTHR36762:SF2">
    <property type="entry name" value="LIGHT-REGULATED PROTEIN 1, CHLOROPLASTIC"/>
    <property type="match status" value="1"/>
</dbReference>
<evidence type="ECO:0000313" key="2">
    <source>
        <dbReference type="Proteomes" id="UP000092600"/>
    </source>
</evidence>
<dbReference type="Pfam" id="PF07207">
    <property type="entry name" value="Lir1"/>
    <property type="match status" value="1"/>
</dbReference>
<organism evidence="1 2">
    <name type="scientific">Ananas comosus</name>
    <name type="common">Pineapple</name>
    <name type="synonym">Ananas ananas</name>
    <dbReference type="NCBI Taxonomy" id="4615"/>
    <lineage>
        <taxon>Eukaryota</taxon>
        <taxon>Viridiplantae</taxon>
        <taxon>Streptophyta</taxon>
        <taxon>Embryophyta</taxon>
        <taxon>Tracheophyta</taxon>
        <taxon>Spermatophyta</taxon>
        <taxon>Magnoliopsida</taxon>
        <taxon>Liliopsida</taxon>
        <taxon>Poales</taxon>
        <taxon>Bromeliaceae</taxon>
        <taxon>Bromelioideae</taxon>
        <taxon>Ananas</taxon>
    </lineage>
</organism>
<comment type="caution">
    <text evidence="1">The sequence shown here is derived from an EMBL/GenBank/DDBJ whole genome shotgun (WGS) entry which is preliminary data.</text>
</comment>
<name>A0A199VTD9_ANACO</name>